<dbReference type="STRING" id="880526.GCA_000427365_00342"/>
<reference evidence="1 2" key="1">
    <citation type="submission" date="2018-06" db="EMBL/GenBank/DDBJ databases">
        <authorList>
            <consortium name="Pathogen Informatics"/>
            <person name="Doyle S."/>
        </authorList>
    </citation>
    <scope>NUCLEOTIDE SEQUENCE [LARGE SCALE GENOMIC DNA]</scope>
    <source>
        <strain evidence="1 2">NCTC11190</strain>
    </source>
</reference>
<dbReference type="OrthoDB" id="1045963at2"/>
<accession>A0A379MQH1</accession>
<dbReference type="PROSITE" id="PS51257">
    <property type="entry name" value="PROKAR_LIPOPROTEIN"/>
    <property type="match status" value="1"/>
</dbReference>
<dbReference type="SUPFAM" id="SSF50969">
    <property type="entry name" value="YVTN repeat-like/Quinoprotein amine dehydrogenase"/>
    <property type="match status" value="1"/>
</dbReference>
<dbReference type="Pfam" id="PF17170">
    <property type="entry name" value="DUF5128"/>
    <property type="match status" value="1"/>
</dbReference>
<dbReference type="Proteomes" id="UP000255233">
    <property type="component" value="Unassembled WGS sequence"/>
</dbReference>
<evidence type="ECO:0000313" key="1">
    <source>
        <dbReference type="EMBL" id="SUE33891.1"/>
    </source>
</evidence>
<dbReference type="EMBL" id="UGVL01000001">
    <property type="protein sequence ID" value="SUE33891.1"/>
    <property type="molecule type" value="Genomic_DNA"/>
</dbReference>
<evidence type="ECO:0008006" key="3">
    <source>
        <dbReference type="Google" id="ProtNLM"/>
    </source>
</evidence>
<gene>
    <name evidence="1" type="ORF">NCTC11190_01105</name>
</gene>
<dbReference type="InterPro" id="IPR011044">
    <property type="entry name" value="Quino_amine_DH_bsu"/>
</dbReference>
<dbReference type="Pfam" id="PF15869">
    <property type="entry name" value="TolB_like"/>
    <property type="match status" value="1"/>
</dbReference>
<proteinExistence type="predicted"/>
<name>A0A379MQH1_9BACT</name>
<protein>
    <recommendedName>
        <fullName evidence="3">6-bladed beta-propeller</fullName>
    </recommendedName>
</protein>
<keyword evidence="2" id="KW-1185">Reference proteome</keyword>
<sequence>MRKILFTSFLGLALAGCGRQQPCENYAPPVFPARSVPQTEVLRDSLVLYGSGAMALYKDWLIVASRHADGWVHFFDKHTGERIGMAVPPGKGPGEAVQVSTIDVSPANGRLFVTDRSTYKILEFDLDSLIRYGKRLPEREFTLPDSVTTPTKMWHTADGILSRGSGVYGQARLARFRDGICTARYDTYPAAEDTALMRKSYVDCTATVSPDGSKMAFGLKYGCVLEILDLRDGGIRPYAVRYFHKPEMAEGAAIGPNEKTVFGFGDISSTDRYIYGTYRGTKEMDAIHGIAVFDWDGNERHFYQIDKLLIDFCVEPDDSVLYAVELDTQNGEFRLVSIPLEV</sequence>
<evidence type="ECO:0000313" key="2">
    <source>
        <dbReference type="Proteomes" id="UP000255233"/>
    </source>
</evidence>
<dbReference type="RefSeq" id="WP_027290229.1">
    <property type="nucleotide sequence ID" value="NZ_UGVL01000001.1"/>
</dbReference>
<dbReference type="AlphaFoldDB" id="A0A379MQH1"/>
<organism evidence="1 2">
    <name type="scientific">Rikenella microfusus</name>
    <dbReference type="NCBI Taxonomy" id="28139"/>
    <lineage>
        <taxon>Bacteria</taxon>
        <taxon>Pseudomonadati</taxon>
        <taxon>Bacteroidota</taxon>
        <taxon>Bacteroidia</taxon>
        <taxon>Bacteroidales</taxon>
        <taxon>Rikenellaceae</taxon>
        <taxon>Rikenella</taxon>
    </lineage>
</organism>